<dbReference type="Gene3D" id="3.40.710.10">
    <property type="entry name" value="DD-peptidase/beta-lactamase superfamily"/>
    <property type="match status" value="1"/>
</dbReference>
<keyword evidence="1" id="KW-1133">Transmembrane helix</keyword>
<keyword evidence="3" id="KW-0378">Hydrolase</keyword>
<dbReference type="InterPro" id="IPR012338">
    <property type="entry name" value="Beta-lactam/transpept-like"/>
</dbReference>
<feature type="transmembrane region" description="Helical" evidence="1">
    <location>
        <begin position="46"/>
        <end position="64"/>
    </location>
</feature>
<feature type="transmembrane region" description="Helical" evidence="1">
    <location>
        <begin position="126"/>
        <end position="146"/>
    </location>
</feature>
<dbReference type="KEGG" id="ahel:Q31a_38540"/>
<feature type="domain" description="Beta-lactamase-related" evidence="2">
    <location>
        <begin position="394"/>
        <end position="717"/>
    </location>
</feature>
<dbReference type="Proteomes" id="UP000318017">
    <property type="component" value="Chromosome"/>
</dbReference>
<gene>
    <name evidence="3" type="primary">ampH</name>
    <name evidence="3" type="ORF">Q31a_38540</name>
</gene>
<feature type="transmembrane region" description="Helical" evidence="1">
    <location>
        <begin position="152"/>
        <end position="176"/>
    </location>
</feature>
<keyword evidence="1" id="KW-0472">Membrane</keyword>
<feature type="transmembrane region" description="Helical" evidence="1">
    <location>
        <begin position="335"/>
        <end position="358"/>
    </location>
</feature>
<keyword evidence="3" id="KW-0645">Protease</keyword>
<reference evidence="3 4" key="1">
    <citation type="submission" date="2019-02" db="EMBL/GenBank/DDBJ databases">
        <title>Deep-cultivation of Planctomycetes and their phenomic and genomic characterization uncovers novel biology.</title>
        <authorList>
            <person name="Wiegand S."/>
            <person name="Jogler M."/>
            <person name="Boedeker C."/>
            <person name="Pinto D."/>
            <person name="Vollmers J."/>
            <person name="Rivas-Marin E."/>
            <person name="Kohn T."/>
            <person name="Peeters S.H."/>
            <person name="Heuer A."/>
            <person name="Rast P."/>
            <person name="Oberbeckmann S."/>
            <person name="Bunk B."/>
            <person name="Jeske O."/>
            <person name="Meyerdierks A."/>
            <person name="Storesund J.E."/>
            <person name="Kallscheuer N."/>
            <person name="Luecker S."/>
            <person name="Lage O.M."/>
            <person name="Pohl T."/>
            <person name="Merkel B.J."/>
            <person name="Hornburger P."/>
            <person name="Mueller R.-W."/>
            <person name="Bruemmer F."/>
            <person name="Labrenz M."/>
            <person name="Spormann A.M."/>
            <person name="Op den Camp H."/>
            <person name="Overmann J."/>
            <person name="Amann R."/>
            <person name="Jetten M.S.M."/>
            <person name="Mascher T."/>
            <person name="Medema M.H."/>
            <person name="Devos D.P."/>
            <person name="Kaster A.-K."/>
            <person name="Ovreas L."/>
            <person name="Rohde M."/>
            <person name="Galperin M.Y."/>
            <person name="Jogler C."/>
        </authorList>
    </citation>
    <scope>NUCLEOTIDE SEQUENCE [LARGE SCALE GENOMIC DNA]</scope>
    <source>
        <strain evidence="3 4">Q31a</strain>
    </source>
</reference>
<name>A0A518GA95_9BACT</name>
<feature type="transmembrane region" description="Helical" evidence="1">
    <location>
        <begin position="70"/>
        <end position="88"/>
    </location>
</feature>
<sequence>MDLDQYQKAWKADSEQMHVTIDSDQITQEVQSSQQNFQSTILWRDVREAGTSLVLIPIWIVMGITMALPWTWYLTIAALIFIVGFILVDRRRYPQRPSEAGETLLYYVKESLTQVEHQIWLLRNVFWWYLLPLGTSIMVFFAHVAWQSSSVWWEFVVFVGFLGLFLLVIYAGVYWMNQRAVRDQLQPRRQDLLRLIANLEADDSPESSAGTIDLVSALSNPLGNPGLSYTWESWAENWNLIVPSWRIAALIIAPTLIGAYCGLRYPLPEMGPVFFQSVVAAVIPFEIVFFSVWLWSSRQKVRSASANHGRTASSNIVAEDAVAETRRRLPRAPAIVILVLTLALGTLAVLAVLSFLSFGGALTPLDTSREPVEPDFGVVSELGEEEIATIDHWLQEQFELAQYPSLTVAIVRNGEIAHEAAFGFENIESGKEATLQTQYHVASVTKAFTASLAAMLHEQGVVDLDQPVLKYLPKAVSISTTPELGAAITLRQLASHTSGLPRGVPGRVQSAEGWYALEPQRLYNHLKRVKLESDPGADELYSNLGFGLLGHALECATEKSLDGLLQEMLAGPLSLERTAIQMDDTLHPATGYDASGWHWETTHSYRERLAGSGGLVTSVEDLAKFLIAQMEPDVLTRETLEQLHSRTTLSSGILCRTGLGWTIRFNPFLGSIPEKNGGRSNCSAWIGCVPEQRVGVVVVTNCGGPKVERIGRWLLERSVPGAYRPVAKYGHARVAPFSGIRWENDQPIVDVGGRWASLHSIDGIPIERIMEFARQEFGEKAHKRFAEDLVELLAKMGHDLDWEVTLELETEPGLVEKLLVKMTEGNRNLVRQ</sequence>
<dbReference type="Pfam" id="PF00144">
    <property type="entry name" value="Beta-lactamase"/>
    <property type="match status" value="1"/>
</dbReference>
<evidence type="ECO:0000313" key="4">
    <source>
        <dbReference type="Proteomes" id="UP000318017"/>
    </source>
</evidence>
<evidence type="ECO:0000259" key="2">
    <source>
        <dbReference type="Pfam" id="PF00144"/>
    </source>
</evidence>
<dbReference type="GO" id="GO:0004180">
    <property type="term" value="F:carboxypeptidase activity"/>
    <property type="evidence" value="ECO:0007669"/>
    <property type="project" value="UniProtKB-KW"/>
</dbReference>
<accession>A0A518GA95</accession>
<dbReference type="InterPro" id="IPR001466">
    <property type="entry name" value="Beta-lactam-related"/>
</dbReference>
<feature type="transmembrane region" description="Helical" evidence="1">
    <location>
        <begin position="273"/>
        <end position="295"/>
    </location>
</feature>
<dbReference type="EMBL" id="CP036298">
    <property type="protein sequence ID" value="QDV25528.1"/>
    <property type="molecule type" value="Genomic_DNA"/>
</dbReference>
<dbReference type="InterPro" id="IPR050491">
    <property type="entry name" value="AmpC-like"/>
</dbReference>
<keyword evidence="4" id="KW-1185">Reference proteome</keyword>
<organism evidence="3 4">
    <name type="scientific">Aureliella helgolandensis</name>
    <dbReference type="NCBI Taxonomy" id="2527968"/>
    <lineage>
        <taxon>Bacteria</taxon>
        <taxon>Pseudomonadati</taxon>
        <taxon>Planctomycetota</taxon>
        <taxon>Planctomycetia</taxon>
        <taxon>Pirellulales</taxon>
        <taxon>Pirellulaceae</taxon>
        <taxon>Aureliella</taxon>
    </lineage>
</organism>
<dbReference type="PANTHER" id="PTHR46825">
    <property type="entry name" value="D-ALANYL-D-ALANINE-CARBOXYPEPTIDASE/ENDOPEPTIDASE AMPH"/>
    <property type="match status" value="1"/>
</dbReference>
<evidence type="ECO:0000256" key="1">
    <source>
        <dbReference type="SAM" id="Phobius"/>
    </source>
</evidence>
<keyword evidence="3" id="KW-0121">Carboxypeptidase</keyword>
<feature type="transmembrane region" description="Helical" evidence="1">
    <location>
        <begin position="247"/>
        <end position="267"/>
    </location>
</feature>
<evidence type="ECO:0000313" key="3">
    <source>
        <dbReference type="EMBL" id="QDV25528.1"/>
    </source>
</evidence>
<dbReference type="AlphaFoldDB" id="A0A518GA95"/>
<dbReference type="EC" id="3.4.-.-" evidence="3"/>
<protein>
    <submittedName>
        <fullName evidence="3">D-alanyl-D-alanine-carboxypeptidase/endopeptidase AmpH</fullName>
        <ecNumber evidence="3">3.4.-.-</ecNumber>
    </submittedName>
</protein>
<dbReference type="RefSeq" id="WP_197355368.1">
    <property type="nucleotide sequence ID" value="NZ_CP036298.1"/>
</dbReference>
<proteinExistence type="predicted"/>
<dbReference type="PANTHER" id="PTHR46825:SF8">
    <property type="entry name" value="BETA-LACTAMASE-RELATED"/>
    <property type="match status" value="1"/>
</dbReference>
<keyword evidence="1" id="KW-0812">Transmembrane</keyword>
<dbReference type="SUPFAM" id="SSF56601">
    <property type="entry name" value="beta-lactamase/transpeptidase-like"/>
    <property type="match status" value="1"/>
</dbReference>